<dbReference type="RefSeq" id="WP_007695356.1">
    <property type="nucleotide sequence ID" value="NZ_BAYX01000008.1"/>
</dbReference>
<evidence type="ECO:0000256" key="2">
    <source>
        <dbReference type="ARBA" id="ARBA00023315"/>
    </source>
</evidence>
<accession>A0AA87U623</accession>
<dbReference type="Proteomes" id="UP000026941">
    <property type="component" value="Unassembled WGS sequence"/>
</dbReference>
<evidence type="ECO:0000313" key="5">
    <source>
        <dbReference type="Proteomes" id="UP000026941"/>
    </source>
</evidence>
<proteinExistence type="predicted"/>
<dbReference type="PANTHER" id="PTHR43800">
    <property type="entry name" value="PEPTIDYL-LYSINE N-ACETYLTRANSFERASE YJAB"/>
    <property type="match status" value="1"/>
</dbReference>
<evidence type="ECO:0000259" key="3">
    <source>
        <dbReference type="PROSITE" id="PS51186"/>
    </source>
</evidence>
<feature type="domain" description="N-acetyltransferase" evidence="3">
    <location>
        <begin position="8"/>
        <end position="149"/>
    </location>
</feature>
<reference evidence="4 5" key="1">
    <citation type="submission" date="2014-05" db="EMBL/GenBank/DDBJ databases">
        <title>Whole genome shotgun sequence of Rhizobium rhizogenes NBRC 13257.</title>
        <authorList>
            <person name="Katano-Makiyama Y."/>
            <person name="Hosoyama A."/>
            <person name="Hashimoto M."/>
            <person name="Hosoyama Y."/>
            <person name="Noguchi M."/>
            <person name="Tsuchikane K."/>
            <person name="Kimura A."/>
            <person name="Ohji S."/>
            <person name="Ichikawa N."/>
            <person name="Yamazoe A."/>
            <person name="Fujita N."/>
        </authorList>
    </citation>
    <scope>NUCLEOTIDE SEQUENCE [LARGE SCALE GENOMIC DNA]</scope>
    <source>
        <strain evidence="4 5">NBRC 13257</strain>
    </source>
</reference>
<dbReference type="GeneID" id="86847089"/>
<dbReference type="GO" id="GO:0016747">
    <property type="term" value="F:acyltransferase activity, transferring groups other than amino-acyl groups"/>
    <property type="evidence" value="ECO:0007669"/>
    <property type="project" value="InterPro"/>
</dbReference>
<dbReference type="InterPro" id="IPR016181">
    <property type="entry name" value="Acyl_CoA_acyltransferase"/>
</dbReference>
<evidence type="ECO:0000313" key="4">
    <source>
        <dbReference type="EMBL" id="GAJ94585.1"/>
    </source>
</evidence>
<evidence type="ECO:0000256" key="1">
    <source>
        <dbReference type="ARBA" id="ARBA00022679"/>
    </source>
</evidence>
<name>A0AA87U623_RHIRH</name>
<protein>
    <submittedName>
        <fullName evidence="4">Acetyltransferase</fullName>
    </submittedName>
</protein>
<dbReference type="SUPFAM" id="SSF55729">
    <property type="entry name" value="Acyl-CoA N-acyltransferases (Nat)"/>
    <property type="match status" value="1"/>
</dbReference>
<dbReference type="PROSITE" id="PS51186">
    <property type="entry name" value="GNAT"/>
    <property type="match status" value="1"/>
</dbReference>
<keyword evidence="2" id="KW-0012">Acyltransferase</keyword>
<gene>
    <name evidence="4" type="ORF">RRH01S_08_03240</name>
</gene>
<organism evidence="4 5">
    <name type="scientific">Rhizobium rhizogenes NBRC 13257</name>
    <dbReference type="NCBI Taxonomy" id="1220581"/>
    <lineage>
        <taxon>Bacteria</taxon>
        <taxon>Pseudomonadati</taxon>
        <taxon>Pseudomonadota</taxon>
        <taxon>Alphaproteobacteria</taxon>
        <taxon>Hyphomicrobiales</taxon>
        <taxon>Rhizobiaceae</taxon>
        <taxon>Rhizobium/Agrobacterium group</taxon>
        <taxon>Rhizobium</taxon>
    </lineage>
</organism>
<dbReference type="InterPro" id="IPR000182">
    <property type="entry name" value="GNAT_dom"/>
</dbReference>
<dbReference type="EMBL" id="BAYX01000008">
    <property type="protein sequence ID" value="GAJ94585.1"/>
    <property type="molecule type" value="Genomic_DNA"/>
</dbReference>
<comment type="caution">
    <text evidence="4">The sequence shown here is derived from an EMBL/GenBank/DDBJ whole genome shotgun (WGS) entry which is preliminary data.</text>
</comment>
<dbReference type="CDD" id="cd04301">
    <property type="entry name" value="NAT_SF"/>
    <property type="match status" value="1"/>
</dbReference>
<dbReference type="AlphaFoldDB" id="A0AA87U623"/>
<dbReference type="PANTHER" id="PTHR43800:SF1">
    <property type="entry name" value="PEPTIDYL-LYSINE N-ACETYLTRANSFERASE YJAB"/>
    <property type="match status" value="1"/>
</dbReference>
<keyword evidence="1" id="KW-0808">Transferase</keyword>
<sequence length="149" mass="16939">MTSEANQWTIRPAREQDTDSLAEIYLGVRRQTFIWVDPVRFHREDFAAHTQGEHIFVCEDSSGTIAGFLTLWEPDDFIHMLYILPAFQGSGAGKALLAALPDWPRRRYRLKCLVRNTRAIAFYRAIGFKIVGDGASPEGDYKDMQLSGD</sequence>
<dbReference type="Pfam" id="PF00583">
    <property type="entry name" value="Acetyltransf_1"/>
    <property type="match status" value="1"/>
</dbReference>
<dbReference type="Gene3D" id="3.40.630.30">
    <property type="match status" value="1"/>
</dbReference>